<comment type="caution">
    <text evidence="1">The sequence shown here is derived from an EMBL/GenBank/DDBJ whole genome shotgun (WGS) entry which is preliminary data.</text>
</comment>
<reference evidence="1 2" key="1">
    <citation type="submission" date="2019-06" db="EMBL/GenBank/DDBJ databases">
        <title>Genomic Encyclopedia of Type Strains, Phase IV (KMG-V): Genome sequencing to study the core and pangenomes of soil and plant-associated prokaryotes.</title>
        <authorList>
            <person name="Whitman W."/>
        </authorList>
    </citation>
    <scope>NUCLEOTIDE SEQUENCE [LARGE SCALE GENOMIC DNA]</scope>
    <source>
        <strain evidence="1 2">BR 510</strain>
    </source>
</reference>
<dbReference type="Gene3D" id="3.20.20.80">
    <property type="entry name" value="Glycosidases"/>
    <property type="match status" value="1"/>
</dbReference>
<proteinExistence type="predicted"/>
<dbReference type="InterPro" id="IPR051923">
    <property type="entry name" value="Glycosyl_Hydrolase_39"/>
</dbReference>
<organism evidence="1 2">
    <name type="scientific">Bradyrhizobium stylosanthis</name>
    <dbReference type="NCBI Taxonomy" id="1803665"/>
    <lineage>
        <taxon>Bacteria</taxon>
        <taxon>Pseudomonadati</taxon>
        <taxon>Pseudomonadota</taxon>
        <taxon>Alphaproteobacteria</taxon>
        <taxon>Hyphomicrobiales</taxon>
        <taxon>Nitrobacteraceae</taxon>
        <taxon>Bradyrhizobium</taxon>
    </lineage>
</organism>
<evidence type="ECO:0000313" key="1">
    <source>
        <dbReference type="EMBL" id="TWA94301.1"/>
    </source>
</evidence>
<evidence type="ECO:0008006" key="3">
    <source>
        <dbReference type="Google" id="ProtNLM"/>
    </source>
</evidence>
<dbReference type="GO" id="GO:0004553">
    <property type="term" value="F:hydrolase activity, hydrolyzing O-glycosyl compounds"/>
    <property type="evidence" value="ECO:0007669"/>
    <property type="project" value="TreeGrafter"/>
</dbReference>
<dbReference type="AlphaFoldDB" id="A0A560DB72"/>
<sequence length="456" mass="48808">MVRAAKIGLAVAFIAAGLLFSKIYAANQTTSFWVGKQPLPERAERPIIGLGVHFGIGGEYGYSPQKSAQVLRSDALDSVRDDLAWSLFQAAPLPGGGSTPVAREPAKLFSFLDQTQARPLLILGHPNPLVPDGQPPLTDVGRKSFADFAAKAVVATAKRNPIYEIWNEWNMNAVLGRPFLVGEGDPSDPRAAANYSALAKEAVARIRSVAPQAQVLVGAVGMDPDWKWTMALVRSGALEGASGLSVHIYNHCEREVSNRTAEAAIRQVSSLRKSLDAAGSNLPVYVTEVGWPTTSKMCPISTQTAANNIAQFLLWTAATPWMKGAWVYQMKDQGQDPAALEDNFGLYDYAYAPKPAACATREAIRVIKAAGPMRLEQPSPGLFVIETTTSAGKQLIAWTAQDNSSATLELPGGTEAEFAPLCQQGAKSNTIRLGPTPVVINLPTTAPFEVKATLDR</sequence>
<dbReference type="STRING" id="1803665.GCA_001641335_06394"/>
<protein>
    <recommendedName>
        <fullName evidence="3">Glycosyl hydrolase</fullName>
    </recommendedName>
</protein>
<keyword evidence="2" id="KW-1185">Reference proteome</keyword>
<dbReference type="PANTHER" id="PTHR12631:SF10">
    <property type="entry name" value="BETA-XYLOSIDASE-LIKE PROTEIN-RELATED"/>
    <property type="match status" value="1"/>
</dbReference>
<dbReference type="Proteomes" id="UP000319949">
    <property type="component" value="Unassembled WGS sequence"/>
</dbReference>
<dbReference type="InterPro" id="IPR017853">
    <property type="entry name" value="GH"/>
</dbReference>
<evidence type="ECO:0000313" key="2">
    <source>
        <dbReference type="Proteomes" id="UP000319949"/>
    </source>
</evidence>
<dbReference type="EMBL" id="VITK01000008">
    <property type="protein sequence ID" value="TWA94301.1"/>
    <property type="molecule type" value="Genomic_DNA"/>
</dbReference>
<dbReference type="PANTHER" id="PTHR12631">
    <property type="entry name" value="ALPHA-L-IDURONIDASE"/>
    <property type="match status" value="1"/>
</dbReference>
<name>A0A560DB72_9BRAD</name>
<gene>
    <name evidence="1" type="ORF">FBZ96_10833</name>
</gene>
<dbReference type="SUPFAM" id="SSF51445">
    <property type="entry name" value="(Trans)glycosidases"/>
    <property type="match status" value="1"/>
</dbReference>
<accession>A0A560DB72</accession>